<dbReference type="Pfam" id="PF21006">
    <property type="entry name" value="NHase_beta_N"/>
    <property type="match status" value="1"/>
</dbReference>
<dbReference type="InterPro" id="IPR008990">
    <property type="entry name" value="Elect_transpt_acc-like_dom_sf"/>
</dbReference>
<gene>
    <name evidence="3" type="ORF">NBZ79_06065</name>
</gene>
<dbReference type="EMBL" id="CP098747">
    <property type="protein sequence ID" value="USG62538.1"/>
    <property type="molecule type" value="Genomic_DNA"/>
</dbReference>
<dbReference type="Proteomes" id="UP001056291">
    <property type="component" value="Chromosome"/>
</dbReference>
<protein>
    <submittedName>
        <fullName evidence="3">Nitrile hydratase accessory protein</fullName>
    </submittedName>
</protein>
<organism evidence="3 4">
    <name type="scientific">Sneathiella marina</name>
    <dbReference type="NCBI Taxonomy" id="2950108"/>
    <lineage>
        <taxon>Bacteria</taxon>
        <taxon>Pseudomonadati</taxon>
        <taxon>Pseudomonadota</taxon>
        <taxon>Alphaproteobacteria</taxon>
        <taxon>Sneathiellales</taxon>
        <taxon>Sneathiellaceae</taxon>
        <taxon>Sneathiella</taxon>
    </lineage>
</organism>
<accession>A0ABY4W658</accession>
<feature type="domain" description="Nitrile hydratase beta subunit-like N-terminal" evidence="2">
    <location>
        <begin position="20"/>
        <end position="106"/>
    </location>
</feature>
<name>A0ABY4W658_9PROT</name>
<dbReference type="SUPFAM" id="SSF50090">
    <property type="entry name" value="Electron transport accessory proteins"/>
    <property type="match status" value="1"/>
</dbReference>
<dbReference type="InterPro" id="IPR042262">
    <property type="entry name" value="CN_hydtase_beta_C"/>
</dbReference>
<dbReference type="NCBIfam" id="TIGR03889">
    <property type="entry name" value="nitrile_acc"/>
    <property type="match status" value="1"/>
</dbReference>
<sequence>MNDYIKGSDLKRTPHLPHDEGGPVFAAPWEAKAFAMTLDLHNHGVFDWTEWCEILSSEIKMAQADGDPDLGDTYYNHWLNALEKLVTEKQVASVEDLVAVKEDWRAADEHRGFGEAPVLIKGAG</sequence>
<proteinExistence type="predicted"/>
<dbReference type="InterPro" id="IPR049054">
    <property type="entry name" value="CN_hydtase_beta-like_N"/>
</dbReference>
<evidence type="ECO:0000256" key="1">
    <source>
        <dbReference type="SAM" id="MobiDB-lite"/>
    </source>
</evidence>
<evidence type="ECO:0000313" key="4">
    <source>
        <dbReference type="Proteomes" id="UP001056291"/>
    </source>
</evidence>
<dbReference type="Gene3D" id="1.10.472.20">
    <property type="entry name" value="Nitrile hydratase, beta subunit"/>
    <property type="match status" value="1"/>
</dbReference>
<dbReference type="RefSeq" id="WP_251936390.1">
    <property type="nucleotide sequence ID" value="NZ_CP098747.1"/>
</dbReference>
<evidence type="ECO:0000313" key="3">
    <source>
        <dbReference type="EMBL" id="USG62538.1"/>
    </source>
</evidence>
<feature type="region of interest" description="Disordered" evidence="1">
    <location>
        <begin position="1"/>
        <end position="21"/>
    </location>
</feature>
<dbReference type="InterPro" id="IPR023808">
    <property type="entry name" value="Nitrile_Hydratase_acc_put"/>
</dbReference>
<keyword evidence="4" id="KW-1185">Reference proteome</keyword>
<evidence type="ECO:0000259" key="2">
    <source>
        <dbReference type="Pfam" id="PF21006"/>
    </source>
</evidence>
<reference evidence="3" key="1">
    <citation type="submission" date="2022-06" db="EMBL/GenBank/DDBJ databases">
        <title>Sneathiella actinostolidae sp. nov., isolated from a sea anemonein the Western Pacific Ocean.</title>
        <authorList>
            <person name="Wei M.J."/>
        </authorList>
    </citation>
    <scope>NUCLEOTIDE SEQUENCE</scope>
    <source>
        <strain evidence="3">PHK-P5</strain>
    </source>
</reference>